<dbReference type="Pfam" id="PF12874">
    <property type="entry name" value="zf-met"/>
    <property type="match status" value="2"/>
</dbReference>
<evidence type="ECO:0000256" key="3">
    <source>
        <dbReference type="ARBA" id="ARBA00022737"/>
    </source>
</evidence>
<evidence type="ECO:0000256" key="5">
    <source>
        <dbReference type="ARBA" id="ARBA00022833"/>
    </source>
</evidence>
<keyword evidence="4" id="KW-0863">Zinc-finger</keyword>
<dbReference type="PANTHER" id="PTHR23067">
    <property type="entry name" value="DOUBLE-STRANDED RNA-BINDING ZINC FINGER PROTEIN"/>
    <property type="match status" value="1"/>
</dbReference>
<sequence>SQAEAHYKGSKHAKKVKALEATKNKPKVGSSKDSTKPNTSCCTTPVTANISDKSENKEKAKLNSASQQSSTEAGSFPPKPGVVAVAAITPASSSKSTNGSPNAVSESEEEKAKKLLYCSLCKVAVNSLSQLEAHNTGKYAYGSKHKTMVEARNGAGPIKSYPRPGSRLKVQNGSKGSGLQNKTFHCEICDVHVNSEIQLKQHISSRRHKDRVAGKPMKPKYSPYNKLQRSPSILAAKLAFQKDMIKPLAPAFLSSPLAAAAAVSSALSLPPRPSASLFQAPAIPPALLRPGHGPIRATPASILFAPY</sequence>
<keyword evidence="2" id="KW-0479">Metal-binding</keyword>
<keyword evidence="5" id="KW-0862">Zinc</keyword>
<accession>A0A7K9BYS1</accession>
<evidence type="ECO:0000313" key="10">
    <source>
        <dbReference type="Proteomes" id="UP000574528"/>
    </source>
</evidence>
<organism evidence="9 10">
    <name type="scientific">Psilopogon haemacephalus</name>
    <name type="common">coppersmith barbet</name>
    <dbReference type="NCBI Taxonomy" id="2585815"/>
    <lineage>
        <taxon>Eukaryota</taxon>
        <taxon>Metazoa</taxon>
        <taxon>Chordata</taxon>
        <taxon>Craniata</taxon>
        <taxon>Vertebrata</taxon>
        <taxon>Euteleostomi</taxon>
        <taxon>Archelosauria</taxon>
        <taxon>Archosauria</taxon>
        <taxon>Dinosauria</taxon>
        <taxon>Saurischia</taxon>
        <taxon>Theropoda</taxon>
        <taxon>Coelurosauria</taxon>
        <taxon>Aves</taxon>
        <taxon>Neognathae</taxon>
        <taxon>Neoaves</taxon>
        <taxon>Telluraves</taxon>
        <taxon>Coraciimorphae</taxon>
        <taxon>Piciformes</taxon>
        <taxon>Megalaimidae</taxon>
        <taxon>Psilopogon</taxon>
    </lineage>
</organism>
<dbReference type="EMBL" id="VWZI01007299">
    <property type="protein sequence ID" value="NXG44465.1"/>
    <property type="molecule type" value="Genomic_DNA"/>
</dbReference>
<evidence type="ECO:0000256" key="7">
    <source>
        <dbReference type="SAM" id="MobiDB-lite"/>
    </source>
</evidence>
<dbReference type="SMART" id="SM00451">
    <property type="entry name" value="ZnF_U1"/>
    <property type="match status" value="2"/>
</dbReference>
<evidence type="ECO:0000313" key="9">
    <source>
        <dbReference type="EMBL" id="NXG44465.1"/>
    </source>
</evidence>
<feature type="non-terminal residue" evidence="9">
    <location>
        <position position="307"/>
    </location>
</feature>
<dbReference type="InterPro" id="IPR003604">
    <property type="entry name" value="Matrin/U1-like-C_Znf_C2H2"/>
</dbReference>
<name>A0A7K9BYS1_9PICI</name>
<dbReference type="InterPro" id="IPR036236">
    <property type="entry name" value="Znf_C2H2_sf"/>
</dbReference>
<feature type="domain" description="C2H2-type" evidence="8">
    <location>
        <begin position="186"/>
        <end position="208"/>
    </location>
</feature>
<dbReference type="GO" id="GO:0008270">
    <property type="term" value="F:zinc ion binding"/>
    <property type="evidence" value="ECO:0007669"/>
    <property type="project" value="UniProtKB-KW"/>
</dbReference>
<dbReference type="InterPro" id="IPR013087">
    <property type="entry name" value="Znf_C2H2_type"/>
</dbReference>
<comment type="caution">
    <text evidence="9">The sequence shown here is derived from an EMBL/GenBank/DDBJ whole genome shotgun (WGS) entry which is preliminary data.</text>
</comment>
<dbReference type="GO" id="GO:0005634">
    <property type="term" value="C:nucleus"/>
    <property type="evidence" value="ECO:0007669"/>
    <property type="project" value="UniProtKB-SubCell"/>
</dbReference>
<gene>
    <name evidence="9" type="primary">Znf385b_0</name>
    <name evidence="9" type="ORF">PSIHAE_R05599</name>
</gene>
<dbReference type="Gene3D" id="3.30.160.60">
    <property type="entry name" value="Classic Zinc Finger"/>
    <property type="match status" value="2"/>
</dbReference>
<keyword evidence="6" id="KW-0539">Nucleus</keyword>
<keyword evidence="10" id="KW-1185">Reference proteome</keyword>
<evidence type="ECO:0000256" key="2">
    <source>
        <dbReference type="ARBA" id="ARBA00022723"/>
    </source>
</evidence>
<keyword evidence="3" id="KW-0677">Repeat</keyword>
<feature type="region of interest" description="Disordered" evidence="7">
    <location>
        <begin position="1"/>
        <end position="80"/>
    </location>
</feature>
<dbReference type="PROSITE" id="PS00028">
    <property type="entry name" value="ZINC_FINGER_C2H2_1"/>
    <property type="match status" value="1"/>
</dbReference>
<reference evidence="9 10" key="1">
    <citation type="submission" date="2019-09" db="EMBL/GenBank/DDBJ databases">
        <title>Bird 10,000 Genomes (B10K) Project - Family phase.</title>
        <authorList>
            <person name="Zhang G."/>
        </authorList>
    </citation>
    <scope>NUCLEOTIDE SEQUENCE [LARGE SCALE GENOMIC DNA]</scope>
    <source>
        <strain evidence="9">B10K-DU-001-24</strain>
        <tissue evidence="9">Muscle</tissue>
    </source>
</reference>
<dbReference type="SUPFAM" id="SSF57667">
    <property type="entry name" value="beta-beta-alpha zinc fingers"/>
    <property type="match status" value="2"/>
</dbReference>
<proteinExistence type="predicted"/>
<dbReference type="Proteomes" id="UP000574528">
    <property type="component" value="Unassembled WGS sequence"/>
</dbReference>
<dbReference type="FunFam" id="3.30.160.60:FF:000779">
    <property type="entry name" value="zinc finger protein 385B isoform X1"/>
    <property type="match status" value="1"/>
</dbReference>
<feature type="non-terminal residue" evidence="9">
    <location>
        <position position="1"/>
    </location>
</feature>
<feature type="compositionally biased region" description="Polar residues" evidence="7">
    <location>
        <begin position="63"/>
        <end position="73"/>
    </location>
</feature>
<feature type="compositionally biased region" description="Basic and acidic residues" evidence="7">
    <location>
        <begin position="52"/>
        <end position="61"/>
    </location>
</feature>
<evidence type="ECO:0000256" key="4">
    <source>
        <dbReference type="ARBA" id="ARBA00022771"/>
    </source>
</evidence>
<dbReference type="PANTHER" id="PTHR23067:SF8">
    <property type="entry name" value="ZINC FINGER PROTEIN 385B"/>
    <property type="match status" value="1"/>
</dbReference>
<feature type="region of interest" description="Disordered" evidence="7">
    <location>
        <begin position="155"/>
        <end position="176"/>
    </location>
</feature>
<comment type="subcellular location">
    <subcellularLocation>
        <location evidence="1">Nucleus</location>
    </subcellularLocation>
</comment>
<protein>
    <submittedName>
        <fullName evidence="9">Z385B protein</fullName>
    </submittedName>
</protein>
<evidence type="ECO:0000256" key="6">
    <source>
        <dbReference type="ARBA" id="ARBA00023242"/>
    </source>
</evidence>
<dbReference type="FunFam" id="3.30.160.60:FF:000983">
    <property type="entry name" value="zinc finger protein 385B isoform X1"/>
    <property type="match status" value="1"/>
</dbReference>
<feature type="compositionally biased region" description="Polar residues" evidence="7">
    <location>
        <begin position="36"/>
        <end position="51"/>
    </location>
</feature>
<feature type="region of interest" description="Disordered" evidence="7">
    <location>
        <begin position="203"/>
        <end position="224"/>
    </location>
</feature>
<evidence type="ECO:0000256" key="1">
    <source>
        <dbReference type="ARBA" id="ARBA00004123"/>
    </source>
</evidence>
<dbReference type="GO" id="GO:0003676">
    <property type="term" value="F:nucleic acid binding"/>
    <property type="evidence" value="ECO:0007669"/>
    <property type="project" value="InterPro"/>
</dbReference>
<dbReference type="InterPro" id="IPR051845">
    <property type="entry name" value="Znf385"/>
</dbReference>
<dbReference type="AlphaFoldDB" id="A0A7K9BYS1"/>
<dbReference type="OrthoDB" id="434647at2759"/>
<evidence type="ECO:0000259" key="8">
    <source>
        <dbReference type="PROSITE" id="PS00028"/>
    </source>
</evidence>